<sequence>MEQPPDIDPGAGDTAGHTGLEREVPEGSVEYLLFLLGGPEADARATLSQLEALRRAALKLCSEVTGDDGYVWQRDEFNLELKNEEGLLFLHGTTDYGDAVEDEWLIVYLLRELTLSHPNLWVRVLDTDGEFLLVEAANVLPKWLSPETDRNRTWIHAGKLLIIPPSSAATAEEGRQQQHLSLPDAVAFVKAKPDELVHSVFVESEAFYRLEKYPAQVSASLHHSLLAVPRRLAHVLRALPRSVAPAVEAFYLRDAAALRPVLSPSAPLAFPPEDLVTVSVRFSRVLYAQLRSQRFEAPPRWHAALDNARREAPSSSSVPADADERARRAEAGMKLTCGFEMLSAKASQSKSRVVRELALTLEDLDEDGPGALPSDGDIRAWPGADRNDSEAWLDINYEDFERELEGGRRTGARPGNGGSSKPAGGFGDARQQEHLRKIVSRFEAFLNDDTAGLDGAQLEDMDVDDDDDDGDDDAWDSDEDSGAEDKEVSFDEDEFARMMREMMGLPSSSSPATTAATKTTVPPVKRPTERNQEDEAIRQLASQFEAELTSHGALTLDPPEQAGRAKIKGKGRDQGALKKVKEEGPNGKQKQKRSGNGDDDDDDGDKDDGDDDNDDDTDGEVNIDYNLAKNLLESFKSQGGMPGPTGNLLGMMGLQLPRDEDYGEDDDDDDEGQGQPGPSSKK</sequence>
<name>A0ACC0V4Q5_9HYPO</name>
<proteinExistence type="predicted"/>
<comment type="caution">
    <text evidence="1">The sequence shown here is derived from an EMBL/GenBank/DDBJ whole genome shotgun (WGS) entry which is preliminary data.</text>
</comment>
<dbReference type="Proteomes" id="UP001163324">
    <property type="component" value="Chromosome 3"/>
</dbReference>
<evidence type="ECO:0000313" key="1">
    <source>
        <dbReference type="EMBL" id="KAI9901376.1"/>
    </source>
</evidence>
<accession>A0ACC0V4Q5</accession>
<reference evidence="1" key="1">
    <citation type="submission" date="2022-10" db="EMBL/GenBank/DDBJ databases">
        <title>Complete Genome of Trichothecium roseum strain YXFP-22015, a Plant Pathogen Isolated from Citrus.</title>
        <authorList>
            <person name="Wang Y."/>
            <person name="Zhu L."/>
        </authorList>
    </citation>
    <scope>NUCLEOTIDE SEQUENCE</scope>
    <source>
        <strain evidence="1">YXFP-22015</strain>
    </source>
</reference>
<organism evidence="1 2">
    <name type="scientific">Trichothecium roseum</name>
    <dbReference type="NCBI Taxonomy" id="47278"/>
    <lineage>
        <taxon>Eukaryota</taxon>
        <taxon>Fungi</taxon>
        <taxon>Dikarya</taxon>
        <taxon>Ascomycota</taxon>
        <taxon>Pezizomycotina</taxon>
        <taxon>Sordariomycetes</taxon>
        <taxon>Hypocreomycetidae</taxon>
        <taxon>Hypocreales</taxon>
        <taxon>Hypocreales incertae sedis</taxon>
        <taxon>Trichothecium</taxon>
    </lineage>
</organism>
<keyword evidence="2" id="KW-1185">Reference proteome</keyword>
<protein>
    <submittedName>
        <fullName evidence="1">Uncharacterized protein</fullName>
    </submittedName>
</protein>
<dbReference type="EMBL" id="CM047942">
    <property type="protein sequence ID" value="KAI9901376.1"/>
    <property type="molecule type" value="Genomic_DNA"/>
</dbReference>
<gene>
    <name evidence="1" type="ORF">N3K66_003193</name>
</gene>
<evidence type="ECO:0000313" key="2">
    <source>
        <dbReference type="Proteomes" id="UP001163324"/>
    </source>
</evidence>